<dbReference type="Proteomes" id="UP001056978">
    <property type="component" value="Chromosome 7"/>
</dbReference>
<protein>
    <submittedName>
        <fullName evidence="1">Fam-m protein</fullName>
    </submittedName>
</protein>
<evidence type="ECO:0000313" key="2">
    <source>
        <dbReference type="Proteomes" id="UP001056978"/>
    </source>
</evidence>
<proteinExistence type="predicted"/>
<evidence type="ECO:0000313" key="1">
    <source>
        <dbReference type="EMBL" id="KAI4839598.1"/>
    </source>
</evidence>
<sequence length="141" mass="16550">MEQKINLLVIIKIFVYVFLTLICHFNKDASTFRKPLDEKSKTDGNLVTGNYRLLAKYKKNKNLNNVWLKENYLDNGVNEKTDISNNIKGVKGKNKETGKRFLNKGQYNIEFLDNNTGMFDGKYFHFDKKLIKKKEESVIYI</sequence>
<name>A0ACB9YE45_PLABR</name>
<accession>A0ACB9YE45</accession>
<gene>
    <name evidence="1" type="ORF">MKS88_002155</name>
</gene>
<comment type="caution">
    <text evidence="1">The sequence shown here is derived from an EMBL/GenBank/DDBJ whole genome shotgun (WGS) entry which is preliminary data.</text>
</comment>
<reference evidence="1" key="1">
    <citation type="submission" date="2022-06" db="EMBL/GenBank/DDBJ databases">
        <title>The First Complete Genome of the Simian Malaria Parasite Plasmodium brasilianum.</title>
        <authorList>
            <person name="Bajic M."/>
            <person name="Ravishankar S."/>
        </authorList>
    </citation>
    <scope>NUCLEOTIDE SEQUENCE</scope>
    <source>
        <strain evidence="1">Bolivian I</strain>
    </source>
</reference>
<dbReference type="EMBL" id="CM043775">
    <property type="protein sequence ID" value="KAI4839598.1"/>
    <property type="molecule type" value="Genomic_DNA"/>
</dbReference>
<organism evidence="1 2">
    <name type="scientific">Plasmodium brasilianum</name>
    <dbReference type="NCBI Taxonomy" id="5824"/>
    <lineage>
        <taxon>Eukaryota</taxon>
        <taxon>Sar</taxon>
        <taxon>Alveolata</taxon>
        <taxon>Apicomplexa</taxon>
        <taxon>Aconoidasida</taxon>
        <taxon>Haemosporida</taxon>
        <taxon>Plasmodiidae</taxon>
        <taxon>Plasmodium</taxon>
        <taxon>Plasmodium (Plasmodium)</taxon>
    </lineage>
</organism>
<keyword evidence="2" id="KW-1185">Reference proteome</keyword>